<dbReference type="PANTHER" id="PTHR47089:SF1">
    <property type="entry name" value="GUANOSINE ABC TRANSPORTER PERMEASE PROTEIN NUPP"/>
    <property type="match status" value="1"/>
</dbReference>
<organism evidence="7 8">
    <name type="scientific">Sporolactobacillus nakayamae</name>
    <dbReference type="NCBI Taxonomy" id="269670"/>
    <lineage>
        <taxon>Bacteria</taxon>
        <taxon>Bacillati</taxon>
        <taxon>Bacillota</taxon>
        <taxon>Bacilli</taxon>
        <taxon>Bacillales</taxon>
        <taxon>Sporolactobacillaceae</taxon>
        <taxon>Sporolactobacillus</taxon>
    </lineage>
</organism>
<accession>A0A1I2Q9P4</accession>
<dbReference type="GO" id="GO:0022857">
    <property type="term" value="F:transmembrane transporter activity"/>
    <property type="evidence" value="ECO:0007669"/>
    <property type="project" value="InterPro"/>
</dbReference>
<feature type="transmembrane region" description="Helical" evidence="6">
    <location>
        <begin position="323"/>
        <end position="345"/>
    </location>
</feature>
<comment type="subcellular location">
    <subcellularLocation>
        <location evidence="1">Cell membrane</location>
        <topology evidence="1">Multi-pass membrane protein</topology>
    </subcellularLocation>
</comment>
<evidence type="ECO:0000256" key="6">
    <source>
        <dbReference type="SAM" id="Phobius"/>
    </source>
</evidence>
<feature type="transmembrane region" description="Helical" evidence="6">
    <location>
        <begin position="84"/>
        <end position="104"/>
    </location>
</feature>
<protein>
    <submittedName>
        <fullName evidence="7">Simple sugar transport system permease protein</fullName>
    </submittedName>
</protein>
<dbReference type="STRING" id="269670.SAMN02982927_01021"/>
<dbReference type="AlphaFoldDB" id="A0A1I2Q9P4"/>
<keyword evidence="7" id="KW-0813">Transport</keyword>
<dbReference type="PANTHER" id="PTHR47089">
    <property type="entry name" value="ABC TRANSPORTER, PERMEASE PROTEIN"/>
    <property type="match status" value="1"/>
</dbReference>
<feature type="transmembrane region" description="Helical" evidence="6">
    <location>
        <begin position="195"/>
        <end position="214"/>
    </location>
</feature>
<dbReference type="OrthoDB" id="45037at2"/>
<keyword evidence="8" id="KW-1185">Reference proteome</keyword>
<proteinExistence type="predicted"/>
<evidence type="ECO:0000256" key="2">
    <source>
        <dbReference type="ARBA" id="ARBA00022475"/>
    </source>
</evidence>
<keyword evidence="7" id="KW-0762">Sugar transport</keyword>
<dbReference type="CDD" id="cd06580">
    <property type="entry name" value="TM_PBP1_transp_TpRbsC_like"/>
    <property type="match status" value="1"/>
</dbReference>
<dbReference type="EMBL" id="FOOY01000006">
    <property type="protein sequence ID" value="SFG22361.1"/>
    <property type="molecule type" value="Genomic_DNA"/>
</dbReference>
<keyword evidence="2" id="KW-1003">Cell membrane</keyword>
<feature type="transmembrane region" description="Helical" evidence="6">
    <location>
        <begin position="59"/>
        <end position="77"/>
    </location>
</feature>
<feature type="transmembrane region" description="Helical" evidence="6">
    <location>
        <begin position="296"/>
        <end position="317"/>
    </location>
</feature>
<feature type="transmembrane region" description="Helical" evidence="6">
    <location>
        <begin position="243"/>
        <end position="260"/>
    </location>
</feature>
<feature type="transmembrane region" description="Helical" evidence="6">
    <location>
        <begin position="12"/>
        <end position="39"/>
    </location>
</feature>
<dbReference type="InterPro" id="IPR001851">
    <property type="entry name" value="ABC_transp_permease"/>
</dbReference>
<gene>
    <name evidence="7" type="ORF">SAMN02982927_01021</name>
</gene>
<evidence type="ECO:0000256" key="3">
    <source>
        <dbReference type="ARBA" id="ARBA00022692"/>
    </source>
</evidence>
<dbReference type="Pfam" id="PF02653">
    <property type="entry name" value="BPD_transp_2"/>
    <property type="match status" value="1"/>
</dbReference>
<dbReference type="Proteomes" id="UP000198752">
    <property type="component" value="Unassembled WGS sequence"/>
</dbReference>
<keyword evidence="3 6" id="KW-0812">Transmembrane</keyword>
<keyword evidence="5 6" id="KW-0472">Membrane</keyword>
<evidence type="ECO:0000313" key="8">
    <source>
        <dbReference type="Proteomes" id="UP000198752"/>
    </source>
</evidence>
<evidence type="ECO:0000256" key="4">
    <source>
        <dbReference type="ARBA" id="ARBA00022989"/>
    </source>
</evidence>
<feature type="transmembrane region" description="Helical" evidence="6">
    <location>
        <begin position="142"/>
        <end position="161"/>
    </location>
</feature>
<keyword evidence="4 6" id="KW-1133">Transmembrane helix</keyword>
<name>A0A1I2Q9P4_9BACL</name>
<evidence type="ECO:0000256" key="1">
    <source>
        <dbReference type="ARBA" id="ARBA00004651"/>
    </source>
</evidence>
<dbReference type="RefSeq" id="WP_093670728.1">
    <property type="nucleotide sequence ID" value="NZ_FOOY01000006.1"/>
</dbReference>
<dbReference type="GO" id="GO:0005886">
    <property type="term" value="C:plasma membrane"/>
    <property type="evidence" value="ECO:0007669"/>
    <property type="project" value="UniProtKB-SubCell"/>
</dbReference>
<sequence>MNRLLKKVDWINLLIPVVSVVLGLLCGAIIMLIIGYNPLLAYQSIVESIFLQPYYGGETIRAMIPLVLAGLAVAFAFRTGLFNIGVEGQLMAGWLASVACAIIFGHLPKVVLLPLSILAGGAAGALWGYIPGLLKAKFKVHEVISTIMMNYIALYSTAYIIKNFLYTEGERTPTIPHAASLASPFLANLTQGSRLHWGFIVAIIAVLAMWFILWKTPKGYELRAVGFSPDASKYAGMNVSRNIILSLTISGVFAGLGGAMEGLGTYQYMTINSAFTGIGFNGIAVALLGLNTPVGVLLSGALFAGLQTGGLTMQSVAGVPVELIQIIIALIIFFVGSGYVIKWALGRLSRKGHK</sequence>
<reference evidence="8" key="1">
    <citation type="submission" date="2016-10" db="EMBL/GenBank/DDBJ databases">
        <authorList>
            <person name="Varghese N."/>
            <person name="Submissions S."/>
        </authorList>
    </citation>
    <scope>NUCLEOTIDE SEQUENCE [LARGE SCALE GENOMIC DNA]</scope>
    <source>
        <strain evidence="8">ATCC 700379</strain>
    </source>
</reference>
<evidence type="ECO:0000256" key="5">
    <source>
        <dbReference type="ARBA" id="ARBA00023136"/>
    </source>
</evidence>
<evidence type="ECO:0000313" key="7">
    <source>
        <dbReference type="EMBL" id="SFG22361.1"/>
    </source>
</evidence>
<feature type="transmembrane region" description="Helical" evidence="6">
    <location>
        <begin position="266"/>
        <end position="289"/>
    </location>
</feature>
<feature type="transmembrane region" description="Helical" evidence="6">
    <location>
        <begin position="110"/>
        <end position="130"/>
    </location>
</feature>